<keyword evidence="1" id="KW-0732">Signal</keyword>
<gene>
    <name evidence="2" type="ORF">JOC73_001802</name>
</gene>
<dbReference type="Proteomes" id="UP001314796">
    <property type="component" value="Unassembled WGS sequence"/>
</dbReference>
<name>A0ABS2NQL6_9FIRM</name>
<proteinExistence type="predicted"/>
<organism evidence="2 3">
    <name type="scientific">Alkaliphilus hydrothermalis</name>
    <dbReference type="NCBI Taxonomy" id="1482730"/>
    <lineage>
        <taxon>Bacteria</taxon>
        <taxon>Bacillati</taxon>
        <taxon>Bacillota</taxon>
        <taxon>Clostridia</taxon>
        <taxon>Peptostreptococcales</taxon>
        <taxon>Natronincolaceae</taxon>
        <taxon>Alkaliphilus</taxon>
    </lineage>
</organism>
<evidence type="ECO:0000313" key="2">
    <source>
        <dbReference type="EMBL" id="MBM7615240.1"/>
    </source>
</evidence>
<comment type="caution">
    <text evidence="2">The sequence shown here is derived from an EMBL/GenBank/DDBJ whole genome shotgun (WGS) entry which is preliminary data.</text>
</comment>
<protein>
    <submittedName>
        <fullName evidence="2">Uncharacterized protein</fullName>
    </submittedName>
</protein>
<evidence type="ECO:0000256" key="1">
    <source>
        <dbReference type="SAM" id="SignalP"/>
    </source>
</evidence>
<evidence type="ECO:0000313" key="3">
    <source>
        <dbReference type="Proteomes" id="UP001314796"/>
    </source>
</evidence>
<keyword evidence="3" id="KW-1185">Reference proteome</keyword>
<feature type="signal peptide" evidence="1">
    <location>
        <begin position="1"/>
        <end position="20"/>
    </location>
</feature>
<dbReference type="RefSeq" id="WP_204402201.1">
    <property type="nucleotide sequence ID" value="NZ_JAFBEE010000010.1"/>
</dbReference>
<feature type="chain" id="PRO_5047132338" evidence="1">
    <location>
        <begin position="21"/>
        <end position="47"/>
    </location>
</feature>
<dbReference type="EMBL" id="JAFBEE010000010">
    <property type="protein sequence ID" value="MBM7615240.1"/>
    <property type="molecule type" value="Genomic_DNA"/>
</dbReference>
<sequence length="47" mass="5255">MKKTLITLSLILFLSAPALLDVNAYKYDPNLLKAEDTVIISPSLRHN</sequence>
<reference evidence="2 3" key="1">
    <citation type="submission" date="2021-01" db="EMBL/GenBank/DDBJ databases">
        <title>Genomic Encyclopedia of Type Strains, Phase IV (KMG-IV): sequencing the most valuable type-strain genomes for metagenomic binning, comparative biology and taxonomic classification.</title>
        <authorList>
            <person name="Goeker M."/>
        </authorList>
    </citation>
    <scope>NUCLEOTIDE SEQUENCE [LARGE SCALE GENOMIC DNA]</scope>
    <source>
        <strain evidence="2 3">DSM 25890</strain>
    </source>
</reference>
<accession>A0ABS2NQL6</accession>